<organism evidence="2 3">
    <name type="scientific">Streptomyces poonensis</name>
    <dbReference type="NCBI Taxonomy" id="68255"/>
    <lineage>
        <taxon>Bacteria</taxon>
        <taxon>Bacillati</taxon>
        <taxon>Actinomycetota</taxon>
        <taxon>Actinomycetes</taxon>
        <taxon>Kitasatosporales</taxon>
        <taxon>Streptomycetaceae</taxon>
        <taxon>Streptomyces</taxon>
    </lineage>
</organism>
<keyword evidence="3" id="KW-1185">Reference proteome</keyword>
<accession>A0A918Q0L9</accession>
<reference evidence="2" key="1">
    <citation type="journal article" date="2014" name="Int. J. Syst. Evol. Microbiol.">
        <title>Complete genome sequence of Corynebacterium casei LMG S-19264T (=DSM 44701T), isolated from a smear-ripened cheese.</title>
        <authorList>
            <consortium name="US DOE Joint Genome Institute (JGI-PGF)"/>
            <person name="Walter F."/>
            <person name="Albersmeier A."/>
            <person name="Kalinowski J."/>
            <person name="Ruckert C."/>
        </authorList>
    </citation>
    <scope>NUCLEOTIDE SEQUENCE</scope>
    <source>
        <strain evidence="2">JCM 4815</strain>
    </source>
</reference>
<dbReference type="EMBL" id="BMVW01000014">
    <property type="protein sequence ID" value="GGZ29839.1"/>
    <property type="molecule type" value="Genomic_DNA"/>
</dbReference>
<protein>
    <submittedName>
        <fullName evidence="2">Uncharacterized protein</fullName>
    </submittedName>
</protein>
<name>A0A918Q0L9_9ACTN</name>
<sequence>MRSTYRQQDDLATLSDVLPQRPVQSLGSGGQQIADLQNPAPHRGRGNPVATGHVTNMSLSGAERMRKPIDAITAPRGVSLVAKGMPPAAWCAHPDRSGRTGAR</sequence>
<feature type="region of interest" description="Disordered" evidence="1">
    <location>
        <begin position="1"/>
        <end position="54"/>
    </location>
</feature>
<reference evidence="2" key="2">
    <citation type="submission" date="2020-09" db="EMBL/GenBank/DDBJ databases">
        <authorList>
            <person name="Sun Q."/>
            <person name="Ohkuma M."/>
        </authorList>
    </citation>
    <scope>NUCLEOTIDE SEQUENCE</scope>
    <source>
        <strain evidence="2">JCM 4815</strain>
    </source>
</reference>
<dbReference type="Proteomes" id="UP000622166">
    <property type="component" value="Unassembled WGS sequence"/>
</dbReference>
<evidence type="ECO:0000313" key="3">
    <source>
        <dbReference type="Proteomes" id="UP000622166"/>
    </source>
</evidence>
<dbReference type="AlphaFoldDB" id="A0A918Q0L9"/>
<gene>
    <name evidence="2" type="ORF">GCM10010365_57800</name>
</gene>
<evidence type="ECO:0000256" key="1">
    <source>
        <dbReference type="SAM" id="MobiDB-lite"/>
    </source>
</evidence>
<comment type="caution">
    <text evidence="2">The sequence shown here is derived from an EMBL/GenBank/DDBJ whole genome shotgun (WGS) entry which is preliminary data.</text>
</comment>
<evidence type="ECO:0000313" key="2">
    <source>
        <dbReference type="EMBL" id="GGZ29839.1"/>
    </source>
</evidence>
<proteinExistence type="predicted"/>